<gene>
    <name evidence="2" type="ORF">MPEAHAMD_0050</name>
</gene>
<feature type="region of interest" description="Disordered" evidence="1">
    <location>
        <begin position="325"/>
        <end position="366"/>
    </location>
</feature>
<dbReference type="AlphaFoldDB" id="A0AA37M2K9"/>
<name>A0AA37M2K9_9HYPH</name>
<keyword evidence="3" id="KW-1185">Reference proteome</keyword>
<evidence type="ECO:0000313" key="2">
    <source>
        <dbReference type="EMBL" id="GJD59919.1"/>
    </source>
</evidence>
<evidence type="ECO:0000256" key="1">
    <source>
        <dbReference type="SAM" id="MobiDB-lite"/>
    </source>
</evidence>
<organism evidence="2 3">
    <name type="scientific">Methylobacterium frigidaeris</name>
    <dbReference type="NCBI Taxonomy" id="2038277"/>
    <lineage>
        <taxon>Bacteria</taxon>
        <taxon>Pseudomonadati</taxon>
        <taxon>Pseudomonadota</taxon>
        <taxon>Alphaproteobacteria</taxon>
        <taxon>Hyphomicrobiales</taxon>
        <taxon>Methylobacteriaceae</taxon>
        <taxon>Methylobacterium</taxon>
    </lineage>
</organism>
<comment type="caution">
    <text evidence="2">The sequence shown here is derived from an EMBL/GenBank/DDBJ whole genome shotgun (WGS) entry which is preliminary data.</text>
</comment>
<reference evidence="2" key="1">
    <citation type="journal article" date="2016" name="Front. Microbiol.">
        <title>Genome Sequence of the Piezophilic, Mesophilic Sulfate-Reducing Bacterium Desulfovibrio indicus J2T.</title>
        <authorList>
            <person name="Cao J."/>
            <person name="Maignien L."/>
            <person name="Shao Z."/>
            <person name="Alain K."/>
            <person name="Jebbar M."/>
        </authorList>
    </citation>
    <scope>NUCLEOTIDE SEQUENCE</scope>
    <source>
        <strain evidence="2">JCM 32048</strain>
    </source>
</reference>
<accession>A0AA37M2K9</accession>
<proteinExistence type="predicted"/>
<evidence type="ECO:0000313" key="3">
    <source>
        <dbReference type="Proteomes" id="UP001055286"/>
    </source>
</evidence>
<sequence length="366" mass="39081">MDAASERDEPLPSMSRTRAHCGALGYPPYRRARFDDVPFAPLGNPLAEACLALVTTAAPYQPDKGDPGPGALYNGAGKFFAVGSAAIDRFPDLRIAHIACDRDPPRGIRSREAQGTARQRGVTAAHLRSRAPRRSCSCPERLPGIRLPFTASRSPMLARTAVLLILLAGPALAQDYNRADLVRGLCHKDGCDEFQVLRVEPMLTGTTGSLKRTQVKTFHASHAGRSEREAEGGYVYCSPTKPAVMAQGKSRTAAFMLAPFATEDSSETIRKNANFVAMYFAICHGPDVARQAVRDLRGTASSLGYRVAATASRMVDLAKPEDIVDRAPAPPVAQAPRPAPVTPAAPPRREAAPGAALLPPGEIPED</sequence>
<reference evidence="2" key="2">
    <citation type="submission" date="2021-08" db="EMBL/GenBank/DDBJ databases">
        <authorList>
            <person name="Tani A."/>
            <person name="Ola A."/>
            <person name="Ogura Y."/>
            <person name="Katsura K."/>
            <person name="Hayashi T."/>
        </authorList>
    </citation>
    <scope>NUCLEOTIDE SEQUENCE</scope>
    <source>
        <strain evidence="2">JCM 32048</strain>
    </source>
</reference>
<feature type="compositionally biased region" description="Pro residues" evidence="1">
    <location>
        <begin position="328"/>
        <end position="346"/>
    </location>
</feature>
<protein>
    <submittedName>
        <fullName evidence="2">Uncharacterized protein</fullName>
    </submittedName>
</protein>
<dbReference type="Proteomes" id="UP001055286">
    <property type="component" value="Unassembled WGS sequence"/>
</dbReference>
<dbReference type="EMBL" id="BPQJ01000001">
    <property type="protein sequence ID" value="GJD59919.1"/>
    <property type="molecule type" value="Genomic_DNA"/>
</dbReference>